<dbReference type="FunFam" id="2.10.25.140:FF:000001">
    <property type="entry name" value="Delta-like protein"/>
    <property type="match status" value="1"/>
</dbReference>
<dbReference type="GO" id="GO:0005102">
    <property type="term" value="F:signaling receptor binding"/>
    <property type="evidence" value="ECO:0007669"/>
    <property type="project" value="TreeGrafter"/>
</dbReference>
<dbReference type="Pfam" id="PF01414">
    <property type="entry name" value="DSL"/>
    <property type="match status" value="1"/>
</dbReference>
<dbReference type="PROSITE" id="PS00022">
    <property type="entry name" value="EGF_1"/>
    <property type="match status" value="2"/>
</dbReference>
<dbReference type="GO" id="GO:0016020">
    <property type="term" value="C:membrane"/>
    <property type="evidence" value="ECO:0007669"/>
    <property type="project" value="UniProtKB-SubCell"/>
</dbReference>
<keyword evidence="2 13" id="KW-0217">Developmental protein</keyword>
<dbReference type="PROSITE" id="PS01186">
    <property type="entry name" value="EGF_2"/>
    <property type="match status" value="1"/>
</dbReference>
<dbReference type="Gene3D" id="2.10.25.10">
    <property type="entry name" value="Laminin"/>
    <property type="match status" value="2"/>
</dbReference>
<dbReference type="InterPro" id="IPR000742">
    <property type="entry name" value="EGF"/>
</dbReference>
<evidence type="ECO:0000313" key="17">
    <source>
        <dbReference type="EMBL" id="KAG5855597.1"/>
    </source>
</evidence>
<dbReference type="GO" id="GO:0048731">
    <property type="term" value="P:system development"/>
    <property type="evidence" value="ECO:0007669"/>
    <property type="project" value="UniProtKB-ARBA"/>
</dbReference>
<evidence type="ECO:0000256" key="1">
    <source>
        <dbReference type="ARBA" id="ARBA00004479"/>
    </source>
</evidence>
<sequence>MILRRSSIFAGFLLLAISLCLRIKVSVASGHFELQIVSMQNVNGELQNGLCCDGSRNGADGKCTRDECDTYFKVCLKEYQSRVSAAGPCSFGTGTTPVVGGNTFSLKNTVRTERSRIVLPFSFAWPRSYTLIVEALDLNNSTSGGSSAGEVIEKALHSGMINPSPQWLTLKHNGAVAKFDYQIRVTCDEHYYGFGCNKFCRPRDEFFGHYTCDHNGNKTCLEGWAGPDCNTAICRQGCSAEHGICKQPGECNCKYGWQGEYCDQCISHPGCVHGTCEEPWQCLCDTNWGGQLCNKDLNYCGTRQPCLNGGTCSNTGPDKYQCSCPEGYSGVTCERAEHACLSDPCSNAEVRGDQPRVRVPVRPRVDGPVLRHQFG</sequence>
<evidence type="ECO:0000259" key="16">
    <source>
        <dbReference type="PROSITE" id="PS51051"/>
    </source>
</evidence>
<reference evidence="17" key="1">
    <citation type="submission" date="2021-01" db="EMBL/GenBank/DDBJ databases">
        <title>A chromosome-scale assembly of European eel, Anguilla anguilla.</title>
        <authorList>
            <person name="Henkel C."/>
            <person name="Jong-Raadsen S.A."/>
            <person name="Dufour S."/>
            <person name="Weltzien F.-A."/>
            <person name="Palstra A.P."/>
            <person name="Pelster B."/>
            <person name="Spaink H.P."/>
            <person name="Van Den Thillart G.E."/>
            <person name="Jansen H."/>
            <person name="Zahm M."/>
            <person name="Klopp C."/>
            <person name="Cedric C."/>
            <person name="Louis A."/>
            <person name="Berthelot C."/>
            <person name="Parey E."/>
            <person name="Roest Crollius H."/>
            <person name="Montfort J."/>
            <person name="Robinson-Rechavi M."/>
            <person name="Bucao C."/>
            <person name="Bouchez O."/>
            <person name="Gislard M."/>
            <person name="Lluch J."/>
            <person name="Milhes M."/>
            <person name="Lampietro C."/>
            <person name="Lopez Roques C."/>
            <person name="Donnadieu C."/>
            <person name="Braasch I."/>
            <person name="Desvignes T."/>
            <person name="Postlethwait J."/>
            <person name="Bobe J."/>
            <person name="Guiguen Y."/>
            <person name="Dirks R."/>
        </authorList>
    </citation>
    <scope>NUCLEOTIDE SEQUENCE</scope>
    <source>
        <strain evidence="17">Tag_6206</strain>
        <tissue evidence="17">Liver</tissue>
    </source>
</reference>
<dbReference type="PROSITE" id="PS51051">
    <property type="entry name" value="DSL"/>
    <property type="match status" value="1"/>
</dbReference>
<evidence type="ECO:0000256" key="8">
    <source>
        <dbReference type="ARBA" id="ARBA00023136"/>
    </source>
</evidence>
<dbReference type="Pfam" id="PF00008">
    <property type="entry name" value="EGF"/>
    <property type="match status" value="1"/>
</dbReference>
<protein>
    <recommendedName>
        <fullName evidence="13">Delta-like protein</fullName>
    </recommendedName>
</protein>
<dbReference type="GO" id="GO:0007219">
    <property type="term" value="P:Notch signaling pathway"/>
    <property type="evidence" value="ECO:0007669"/>
    <property type="project" value="InterPro"/>
</dbReference>
<feature type="disulfide bond" evidence="12">
    <location>
        <begin position="200"/>
        <end position="212"/>
    </location>
</feature>
<dbReference type="EMBL" id="JAFIRN010000002">
    <property type="protein sequence ID" value="KAG5855597.1"/>
    <property type="molecule type" value="Genomic_DNA"/>
</dbReference>
<evidence type="ECO:0000256" key="4">
    <source>
        <dbReference type="ARBA" id="ARBA00022692"/>
    </source>
</evidence>
<dbReference type="Pfam" id="PF07657">
    <property type="entry name" value="MNNL"/>
    <property type="match status" value="1"/>
</dbReference>
<keyword evidence="4 13" id="KW-0812">Transmembrane</keyword>
<feature type="disulfide bond" evidence="12">
    <location>
        <begin position="220"/>
        <end position="229"/>
    </location>
</feature>
<keyword evidence="5 13" id="KW-0732">Signal</keyword>
<feature type="domain" description="EGF-like" evidence="15">
    <location>
        <begin position="230"/>
        <end position="263"/>
    </location>
</feature>
<keyword evidence="10" id="KW-0325">Glycoprotein</keyword>
<dbReference type="Proteomes" id="UP001044222">
    <property type="component" value="Unassembled WGS sequence"/>
</dbReference>
<keyword evidence="6 13" id="KW-0677">Repeat</keyword>
<feature type="disulfide bond" evidence="11">
    <location>
        <begin position="253"/>
        <end position="262"/>
    </location>
</feature>
<evidence type="ECO:0000256" key="14">
    <source>
        <dbReference type="SAM" id="SignalP"/>
    </source>
</evidence>
<organism evidence="17 18">
    <name type="scientific">Anguilla anguilla</name>
    <name type="common">European freshwater eel</name>
    <name type="synonym">Muraena anguilla</name>
    <dbReference type="NCBI Taxonomy" id="7936"/>
    <lineage>
        <taxon>Eukaryota</taxon>
        <taxon>Metazoa</taxon>
        <taxon>Chordata</taxon>
        <taxon>Craniata</taxon>
        <taxon>Vertebrata</taxon>
        <taxon>Euteleostomi</taxon>
        <taxon>Actinopterygii</taxon>
        <taxon>Neopterygii</taxon>
        <taxon>Teleostei</taxon>
        <taxon>Anguilliformes</taxon>
        <taxon>Anguillidae</taxon>
        <taxon>Anguilla</taxon>
    </lineage>
</organism>
<evidence type="ECO:0000256" key="7">
    <source>
        <dbReference type="ARBA" id="ARBA00022989"/>
    </source>
</evidence>
<feature type="domain" description="EGF-like" evidence="15">
    <location>
        <begin position="296"/>
        <end position="334"/>
    </location>
</feature>
<dbReference type="GO" id="GO:0048513">
    <property type="term" value="P:animal organ development"/>
    <property type="evidence" value="ECO:0007669"/>
    <property type="project" value="UniProtKB-ARBA"/>
</dbReference>
<evidence type="ECO:0000256" key="3">
    <source>
        <dbReference type="ARBA" id="ARBA00022536"/>
    </source>
</evidence>
<evidence type="ECO:0000256" key="12">
    <source>
        <dbReference type="PROSITE-ProRule" id="PRU00377"/>
    </source>
</evidence>
<evidence type="ECO:0000256" key="9">
    <source>
        <dbReference type="ARBA" id="ARBA00023157"/>
    </source>
</evidence>
<feature type="domain" description="DSL" evidence="16">
    <location>
        <begin position="185"/>
        <end position="229"/>
    </location>
</feature>
<proteinExistence type="predicted"/>
<evidence type="ECO:0000256" key="6">
    <source>
        <dbReference type="ARBA" id="ARBA00022737"/>
    </source>
</evidence>
<dbReference type="PANTHER" id="PTHR14949">
    <property type="entry name" value="EGF-LIKE-DOMAIN, MULTIPLE 7, 8"/>
    <property type="match status" value="1"/>
</dbReference>
<feature type="disulfide bond" evidence="12">
    <location>
        <begin position="187"/>
        <end position="196"/>
    </location>
</feature>
<dbReference type="FunFam" id="2.10.25.10:FF:000018">
    <property type="entry name" value="Delta-like 1"/>
    <property type="match status" value="1"/>
</dbReference>
<evidence type="ECO:0000256" key="2">
    <source>
        <dbReference type="ARBA" id="ARBA00022473"/>
    </source>
</evidence>
<dbReference type="FunFam" id="2.60.40.3510:FF:000001">
    <property type="entry name" value="Delta-like protein"/>
    <property type="match status" value="1"/>
</dbReference>
<feature type="disulfide bond" evidence="11">
    <location>
        <begin position="324"/>
        <end position="333"/>
    </location>
</feature>
<dbReference type="SMART" id="SM00051">
    <property type="entry name" value="DSL"/>
    <property type="match status" value="1"/>
</dbReference>
<keyword evidence="9 11" id="KW-1015">Disulfide bond</keyword>
<dbReference type="Pfam" id="PF21700">
    <property type="entry name" value="EGF_DL_JAG"/>
    <property type="match status" value="1"/>
</dbReference>
<comment type="caution">
    <text evidence="11">Lacks conserved residue(s) required for the propagation of feature annotation.</text>
</comment>
<dbReference type="SUPFAM" id="SSF57196">
    <property type="entry name" value="EGF/Laminin"/>
    <property type="match status" value="1"/>
</dbReference>
<evidence type="ECO:0000256" key="10">
    <source>
        <dbReference type="ARBA" id="ARBA00023180"/>
    </source>
</evidence>
<gene>
    <name evidence="17" type="ORF">ANANG_G00050750</name>
</gene>
<evidence type="ECO:0000313" key="18">
    <source>
        <dbReference type="Proteomes" id="UP001044222"/>
    </source>
</evidence>
<comment type="caution">
    <text evidence="17">The sequence shown here is derived from an EMBL/GenBank/DDBJ whole genome shotgun (WGS) entry which is preliminary data.</text>
</comment>
<comment type="function">
    <text evidence="13">Putative Notch ligand involved in the mediation of Notch signaling.</text>
</comment>
<keyword evidence="8 13" id="KW-0472">Membrane</keyword>
<dbReference type="InterPro" id="IPR050969">
    <property type="entry name" value="Dev_Signal_Modulators"/>
</dbReference>
<keyword evidence="3 11" id="KW-0245">EGF-like domain</keyword>
<dbReference type="GO" id="GO:0009986">
    <property type="term" value="C:cell surface"/>
    <property type="evidence" value="ECO:0007669"/>
    <property type="project" value="TreeGrafter"/>
</dbReference>
<feature type="chain" id="PRO_5038537492" description="Delta-like protein" evidence="14">
    <location>
        <begin position="29"/>
        <end position="375"/>
    </location>
</feature>
<evidence type="ECO:0000256" key="13">
    <source>
        <dbReference type="RuleBase" id="RU280815"/>
    </source>
</evidence>
<dbReference type="CDD" id="cd00054">
    <property type="entry name" value="EGF_CA"/>
    <property type="match status" value="1"/>
</dbReference>
<dbReference type="InterPro" id="IPR001881">
    <property type="entry name" value="EGF-like_Ca-bd_dom"/>
</dbReference>
<evidence type="ECO:0000256" key="11">
    <source>
        <dbReference type="PROSITE-ProRule" id="PRU00076"/>
    </source>
</evidence>
<dbReference type="PANTHER" id="PTHR14949:SF54">
    <property type="entry name" value="VWFD DOMAIN-CONTAINING PROTEIN"/>
    <property type="match status" value="1"/>
</dbReference>
<keyword evidence="7 13" id="KW-1133">Transmembrane helix</keyword>
<name>A0A9D3SA83_ANGAN</name>
<dbReference type="FunFam" id="2.10.25.10:FF:000148">
    <property type="entry name" value="Delta-like protein"/>
    <property type="match status" value="1"/>
</dbReference>
<dbReference type="GO" id="GO:0005509">
    <property type="term" value="F:calcium ion binding"/>
    <property type="evidence" value="ECO:0007669"/>
    <property type="project" value="InterPro"/>
</dbReference>
<feature type="signal peptide" evidence="14">
    <location>
        <begin position="1"/>
        <end position="28"/>
    </location>
</feature>
<dbReference type="SMART" id="SM00181">
    <property type="entry name" value="EGF"/>
    <property type="match status" value="3"/>
</dbReference>
<dbReference type="Gene3D" id="2.10.25.140">
    <property type="match status" value="1"/>
</dbReference>
<keyword evidence="18" id="KW-1185">Reference proteome</keyword>
<evidence type="ECO:0000256" key="5">
    <source>
        <dbReference type="ARBA" id="ARBA00022729"/>
    </source>
</evidence>
<dbReference type="PROSITE" id="PS50026">
    <property type="entry name" value="EGF_3"/>
    <property type="match status" value="2"/>
</dbReference>
<dbReference type="SMART" id="SM00179">
    <property type="entry name" value="EGF_CA"/>
    <property type="match status" value="1"/>
</dbReference>
<comment type="subcellular location">
    <subcellularLocation>
        <location evidence="1 13">Membrane</location>
        <topology evidence="1 13">Single-pass type I membrane protein</topology>
    </subcellularLocation>
</comment>
<dbReference type="InterPro" id="IPR011651">
    <property type="entry name" value="Notch_ligand_N"/>
</dbReference>
<dbReference type="AlphaFoldDB" id="A0A9D3SA83"/>
<dbReference type="Gene3D" id="2.60.40.3510">
    <property type="match status" value="1"/>
</dbReference>
<evidence type="ECO:0000259" key="15">
    <source>
        <dbReference type="PROSITE" id="PS50026"/>
    </source>
</evidence>
<dbReference type="GO" id="GO:0005576">
    <property type="term" value="C:extracellular region"/>
    <property type="evidence" value="ECO:0007669"/>
    <property type="project" value="TreeGrafter"/>
</dbReference>
<accession>A0A9D3SA83</accession>
<dbReference type="InterPro" id="IPR001774">
    <property type="entry name" value="DSL"/>
</dbReference>